<dbReference type="Gene3D" id="1.10.150.20">
    <property type="entry name" value="5' to 3' exonuclease, C-terminal subdomain"/>
    <property type="match status" value="2"/>
</dbReference>
<dbReference type="FunFam" id="1.10.150.20:FF:000007">
    <property type="entry name" value="DNA ligase"/>
    <property type="match status" value="1"/>
</dbReference>
<evidence type="ECO:0000259" key="15">
    <source>
        <dbReference type="PROSITE" id="PS50172"/>
    </source>
</evidence>
<dbReference type="HAMAP" id="MF_01588">
    <property type="entry name" value="DNA_ligase_A"/>
    <property type="match status" value="1"/>
</dbReference>
<dbReference type="NCBIfam" id="TIGR00575">
    <property type="entry name" value="dnlj"/>
    <property type="match status" value="1"/>
</dbReference>
<dbReference type="PANTHER" id="PTHR23389:SF9">
    <property type="entry name" value="DNA LIGASE"/>
    <property type="match status" value="1"/>
</dbReference>
<keyword evidence="7 14" id="KW-0227">DNA damage</keyword>
<dbReference type="InterPro" id="IPR033136">
    <property type="entry name" value="DNA_ligase_CS"/>
</dbReference>
<dbReference type="SUPFAM" id="SSF56091">
    <property type="entry name" value="DNA ligase/mRNA capping enzyme, catalytic domain"/>
    <property type="match status" value="1"/>
</dbReference>
<dbReference type="InterPro" id="IPR013839">
    <property type="entry name" value="DNAligase_adenylation"/>
</dbReference>
<evidence type="ECO:0000256" key="10">
    <source>
        <dbReference type="ARBA" id="ARBA00023027"/>
    </source>
</evidence>
<dbReference type="SUPFAM" id="SSF52113">
    <property type="entry name" value="BRCT domain"/>
    <property type="match status" value="1"/>
</dbReference>
<keyword evidence="5 14" id="KW-0235">DNA replication</keyword>
<feature type="binding site" evidence="14">
    <location>
        <position position="133"/>
    </location>
    <ligand>
        <name>NAD(+)</name>
        <dbReference type="ChEBI" id="CHEBI:57540"/>
    </ligand>
</feature>
<comment type="catalytic activity">
    <reaction evidence="12 14">
        <text>NAD(+) + (deoxyribonucleotide)n-3'-hydroxyl + 5'-phospho-(deoxyribonucleotide)m = (deoxyribonucleotide)n+m + AMP + beta-nicotinamide D-nucleotide.</text>
        <dbReference type="EC" id="6.5.1.2"/>
    </reaction>
</comment>
<dbReference type="SUPFAM" id="SSF47781">
    <property type="entry name" value="RuvA domain 2-like"/>
    <property type="match status" value="1"/>
</dbReference>
<dbReference type="InterPro" id="IPR036420">
    <property type="entry name" value="BRCT_dom_sf"/>
</dbReference>
<organism evidence="16 17">
    <name type="scientific">Candidatus Magasanikbacteria bacterium GW2011_GWA2_37_8</name>
    <dbReference type="NCBI Taxonomy" id="1619036"/>
    <lineage>
        <taxon>Bacteria</taxon>
        <taxon>Candidatus Magasanikiibacteriota</taxon>
    </lineage>
</organism>
<dbReference type="Pfam" id="PF00533">
    <property type="entry name" value="BRCT"/>
    <property type="match status" value="1"/>
</dbReference>
<comment type="caution">
    <text evidence="16">The sequence shown here is derived from an EMBL/GenBank/DDBJ whole genome shotgun (WGS) entry which is preliminary data.</text>
</comment>
<comment type="function">
    <text evidence="1 14">DNA ligase that catalyzes the formation of phosphodiester linkages between 5'-phosphoryl and 3'-hydroxyl groups in double-stranded DNA using NAD as a coenzyme and as the energy source for the reaction. It is essential for DNA replication and repair of damaged DNA.</text>
</comment>
<sequence>MLENNLQTKIQKLRAQIDELRYRYHVLNDPEVTDAMYEGLMDELRKIEEQYPEVITPDSPTQRVAGKVLEKFEKVVHQVPQWSFNDAFDEEAVVDWGERIMNYLSRQEVRDSDRASGEKEHGARPKDLDYVCELKIDGLHMVLTYEKGLLKTAATRGDGKVGENVTNNIKTIYSVPIKLNEEVDLIAEGEVWLGSEMLKKINVERKKDGVALFANPRNAAAGTIRQLDPSVVRARKLSLTAYDISSTNAPETQAEELVKLRQLGFLTANDWRLCKNLGEIFAFYKEIQKKRDSFPFWIDGIVIKVNQKKYQDALGFTGKAPRWAIAFKFPAEQGTTKIKEVYVQVGRTGALTPVALMEPVKLAGTTVTHATLHNFDEIKRLGVKVGDTVVVEKAGDIIPKVVRVLDKMRDGSEKNIPEPKICPICHSPVLRREVLGKKQNKSVALFCTNSKCYAKELENLIHFVSKNAFDVDGLGEAIVEQLVDEGIIKNAADIFTLTQGDLEPLDRFAEKSAENLILAIEKSKDTTLSRFIYALGIHHVGEETALRLAKHFGNLDNIMAASLEELQQVNDIGPRVAESIYNWFKGEENIKLVESLLANGVKIKSLSIQTGQQKLAGLTFVLTGSLESMSRDEAKEKIRELGGEISESVSKKTSYVVVGAEPGSKFDKAQDLGVKILKEEGFLKLIKV</sequence>
<accession>A0A0G0HDU4</accession>
<dbReference type="InterPro" id="IPR003583">
    <property type="entry name" value="Hlx-hairpin-Hlx_DNA-bd_motif"/>
</dbReference>
<evidence type="ECO:0000313" key="16">
    <source>
        <dbReference type="EMBL" id="KKQ41343.1"/>
    </source>
</evidence>
<dbReference type="PATRIC" id="fig|1619036.3.peg.19"/>
<dbReference type="InterPro" id="IPR012340">
    <property type="entry name" value="NA-bd_OB-fold"/>
</dbReference>
<dbReference type="GO" id="GO:0006281">
    <property type="term" value="P:DNA repair"/>
    <property type="evidence" value="ECO:0007669"/>
    <property type="project" value="UniProtKB-KW"/>
</dbReference>
<dbReference type="InterPro" id="IPR001357">
    <property type="entry name" value="BRCT_dom"/>
</dbReference>
<dbReference type="SMART" id="SM00278">
    <property type="entry name" value="HhH1"/>
    <property type="match status" value="4"/>
</dbReference>
<keyword evidence="6 14" id="KW-0479">Metal-binding</keyword>
<feature type="binding site" evidence="14">
    <location>
        <position position="422"/>
    </location>
    <ligand>
        <name>Zn(2+)</name>
        <dbReference type="ChEBI" id="CHEBI:29105"/>
    </ligand>
</feature>
<keyword evidence="11 14" id="KW-0234">DNA repair</keyword>
<keyword evidence="9 14" id="KW-0460">Magnesium</keyword>
<dbReference type="GO" id="GO:0046872">
    <property type="term" value="F:metal ion binding"/>
    <property type="evidence" value="ECO:0007669"/>
    <property type="project" value="UniProtKB-KW"/>
</dbReference>
<evidence type="ECO:0000256" key="1">
    <source>
        <dbReference type="ARBA" id="ARBA00004067"/>
    </source>
</evidence>
<evidence type="ECO:0000256" key="2">
    <source>
        <dbReference type="ARBA" id="ARBA00012722"/>
    </source>
</evidence>
<dbReference type="SMART" id="SM00532">
    <property type="entry name" value="LIGANc"/>
    <property type="match status" value="1"/>
</dbReference>
<feature type="active site" description="N6-AMP-lysine intermediate" evidence="14">
    <location>
        <position position="135"/>
    </location>
</feature>
<dbReference type="PROSITE" id="PS01056">
    <property type="entry name" value="DNA_LIGASE_N2"/>
    <property type="match status" value="1"/>
</dbReference>
<dbReference type="Gene3D" id="1.10.287.610">
    <property type="entry name" value="Helix hairpin bin"/>
    <property type="match status" value="1"/>
</dbReference>
<dbReference type="EMBL" id="LBTN01000001">
    <property type="protein sequence ID" value="KKQ41343.1"/>
    <property type="molecule type" value="Genomic_DNA"/>
</dbReference>
<dbReference type="InterPro" id="IPR001679">
    <property type="entry name" value="DNA_ligase"/>
</dbReference>
<dbReference type="Gene3D" id="3.30.470.30">
    <property type="entry name" value="DNA ligase/mRNA capping enzyme"/>
    <property type="match status" value="1"/>
</dbReference>
<dbReference type="PROSITE" id="PS50172">
    <property type="entry name" value="BRCT"/>
    <property type="match status" value="1"/>
</dbReference>
<dbReference type="Proteomes" id="UP000034333">
    <property type="component" value="Unassembled WGS sequence"/>
</dbReference>
<name>A0A0G0HDU4_9BACT</name>
<dbReference type="AlphaFoldDB" id="A0A0G0HDU4"/>
<comment type="cofactor">
    <cofactor evidence="14">
        <name>Mg(2+)</name>
        <dbReference type="ChEBI" id="CHEBI:18420"/>
    </cofactor>
    <cofactor evidence="14">
        <name>Mn(2+)</name>
        <dbReference type="ChEBI" id="CHEBI:29035"/>
    </cofactor>
</comment>
<feature type="binding site" evidence="14">
    <location>
        <position position="190"/>
    </location>
    <ligand>
        <name>NAD(+)</name>
        <dbReference type="ChEBI" id="CHEBI:57540"/>
    </ligand>
</feature>
<evidence type="ECO:0000256" key="11">
    <source>
        <dbReference type="ARBA" id="ARBA00023204"/>
    </source>
</evidence>
<dbReference type="Gene3D" id="2.40.50.140">
    <property type="entry name" value="Nucleic acid-binding proteins"/>
    <property type="match status" value="1"/>
</dbReference>
<dbReference type="SUPFAM" id="SSF50249">
    <property type="entry name" value="Nucleic acid-binding proteins"/>
    <property type="match status" value="1"/>
</dbReference>
<evidence type="ECO:0000256" key="6">
    <source>
        <dbReference type="ARBA" id="ARBA00022723"/>
    </source>
</evidence>
<evidence type="ECO:0000256" key="12">
    <source>
        <dbReference type="ARBA" id="ARBA00034005"/>
    </source>
</evidence>
<evidence type="ECO:0000256" key="3">
    <source>
        <dbReference type="ARBA" id="ARBA00013308"/>
    </source>
</evidence>
<keyword evidence="10 14" id="KW-0520">NAD</keyword>
<evidence type="ECO:0000256" key="13">
    <source>
        <dbReference type="ARBA" id="ARBA00060881"/>
    </source>
</evidence>
<dbReference type="Gene3D" id="3.40.50.10190">
    <property type="entry name" value="BRCT domain"/>
    <property type="match status" value="1"/>
</dbReference>
<feature type="binding site" evidence="14">
    <location>
        <position position="304"/>
    </location>
    <ligand>
        <name>NAD(+)</name>
        <dbReference type="ChEBI" id="CHEBI:57540"/>
    </ligand>
</feature>
<dbReference type="STRING" id="1619036.US58_C0001G0017"/>
<dbReference type="FunFam" id="1.10.150.20:FF:000006">
    <property type="entry name" value="DNA ligase"/>
    <property type="match status" value="1"/>
</dbReference>
<dbReference type="GO" id="GO:0006260">
    <property type="term" value="P:DNA replication"/>
    <property type="evidence" value="ECO:0007669"/>
    <property type="project" value="UniProtKB-KW"/>
</dbReference>
<feature type="binding site" evidence="14">
    <location>
        <begin position="83"/>
        <end position="84"/>
    </location>
    <ligand>
        <name>NAD(+)</name>
        <dbReference type="ChEBI" id="CHEBI:57540"/>
    </ligand>
</feature>
<dbReference type="InterPro" id="IPR041663">
    <property type="entry name" value="DisA/LigA_HHH"/>
</dbReference>
<dbReference type="InterPro" id="IPR010994">
    <property type="entry name" value="RuvA_2-like"/>
</dbReference>
<dbReference type="EC" id="6.5.1.2" evidence="2 14"/>
<feature type="binding site" evidence="14">
    <location>
        <position position="328"/>
    </location>
    <ligand>
        <name>NAD(+)</name>
        <dbReference type="ChEBI" id="CHEBI:57540"/>
    </ligand>
</feature>
<dbReference type="InterPro" id="IPR013840">
    <property type="entry name" value="DNAligase_N"/>
</dbReference>
<dbReference type="GO" id="GO:0003911">
    <property type="term" value="F:DNA ligase (NAD+) activity"/>
    <property type="evidence" value="ECO:0007669"/>
    <property type="project" value="UniProtKB-UniRule"/>
</dbReference>
<keyword evidence="14" id="KW-0464">Manganese</keyword>
<keyword evidence="4 14" id="KW-0436">Ligase</keyword>
<dbReference type="FunFam" id="2.40.50.140:FF:000012">
    <property type="entry name" value="DNA ligase"/>
    <property type="match status" value="1"/>
</dbReference>
<feature type="domain" description="BRCT" evidence="15">
    <location>
        <begin position="610"/>
        <end position="688"/>
    </location>
</feature>
<feature type="binding site" evidence="14">
    <location>
        <position position="447"/>
    </location>
    <ligand>
        <name>Zn(2+)</name>
        <dbReference type="ChEBI" id="CHEBI:29105"/>
    </ligand>
</feature>
<feature type="binding site" evidence="14">
    <location>
        <position position="425"/>
    </location>
    <ligand>
        <name>Zn(2+)</name>
        <dbReference type="ChEBI" id="CHEBI:29105"/>
    </ligand>
</feature>
<comment type="similarity">
    <text evidence="13 14">Belongs to the NAD-dependent DNA ligase family. LigA subfamily.</text>
</comment>
<dbReference type="CDD" id="cd17748">
    <property type="entry name" value="BRCT_DNA_ligase_like"/>
    <property type="match status" value="1"/>
</dbReference>
<dbReference type="CDD" id="cd00114">
    <property type="entry name" value="LIGANc"/>
    <property type="match status" value="1"/>
</dbReference>
<dbReference type="SMART" id="SM00292">
    <property type="entry name" value="BRCT"/>
    <property type="match status" value="1"/>
</dbReference>
<protein>
    <recommendedName>
        <fullName evidence="3 14">DNA ligase</fullName>
        <ecNumber evidence="2 14">6.5.1.2</ecNumber>
    </recommendedName>
    <alternativeName>
        <fullName evidence="14">Polydeoxyribonucleotide synthase [NAD(+)]</fullName>
    </alternativeName>
</protein>
<dbReference type="Pfam" id="PF01653">
    <property type="entry name" value="DNA_ligase_aden"/>
    <property type="match status" value="1"/>
</dbReference>
<comment type="caution">
    <text evidence="14">Lacks conserved residue(s) required for the propagation of feature annotation.</text>
</comment>
<evidence type="ECO:0000256" key="7">
    <source>
        <dbReference type="ARBA" id="ARBA00022763"/>
    </source>
</evidence>
<feature type="binding site" evidence="14">
    <location>
        <position position="156"/>
    </location>
    <ligand>
        <name>NAD(+)</name>
        <dbReference type="ChEBI" id="CHEBI:57540"/>
    </ligand>
</feature>
<proteinExistence type="inferred from homology"/>
<dbReference type="PANTHER" id="PTHR23389">
    <property type="entry name" value="CHROMOSOME TRANSMISSION FIDELITY FACTOR 18"/>
    <property type="match status" value="1"/>
</dbReference>
<feature type="binding site" evidence="14">
    <location>
        <position position="452"/>
    </location>
    <ligand>
        <name>Zn(2+)</name>
        <dbReference type="ChEBI" id="CHEBI:29105"/>
    </ligand>
</feature>
<dbReference type="Pfam" id="PF12826">
    <property type="entry name" value="HHH_2"/>
    <property type="match status" value="1"/>
</dbReference>
<evidence type="ECO:0000313" key="17">
    <source>
        <dbReference type="Proteomes" id="UP000034333"/>
    </source>
</evidence>
<dbReference type="GO" id="GO:0003677">
    <property type="term" value="F:DNA binding"/>
    <property type="evidence" value="ECO:0007669"/>
    <property type="project" value="InterPro"/>
</dbReference>
<evidence type="ECO:0000256" key="5">
    <source>
        <dbReference type="ARBA" id="ARBA00022705"/>
    </source>
</evidence>
<dbReference type="NCBIfam" id="NF005932">
    <property type="entry name" value="PRK07956.1"/>
    <property type="match status" value="1"/>
</dbReference>
<dbReference type="Pfam" id="PF14520">
    <property type="entry name" value="HHH_5"/>
    <property type="match status" value="1"/>
</dbReference>
<dbReference type="PIRSF" id="PIRSF001604">
    <property type="entry name" value="LigA"/>
    <property type="match status" value="1"/>
</dbReference>
<dbReference type="Pfam" id="PF03120">
    <property type="entry name" value="OB_DNA_ligase"/>
    <property type="match status" value="1"/>
</dbReference>
<reference evidence="16 17" key="1">
    <citation type="journal article" date="2015" name="Nature">
        <title>rRNA introns, odd ribosomes, and small enigmatic genomes across a large radiation of phyla.</title>
        <authorList>
            <person name="Brown C.T."/>
            <person name="Hug L.A."/>
            <person name="Thomas B.C."/>
            <person name="Sharon I."/>
            <person name="Castelle C.J."/>
            <person name="Singh A."/>
            <person name="Wilkins M.J."/>
            <person name="Williams K.H."/>
            <person name="Banfield J.F."/>
        </authorList>
    </citation>
    <scope>NUCLEOTIDE SEQUENCE [LARGE SCALE GENOMIC DNA]</scope>
</reference>
<evidence type="ECO:0000256" key="9">
    <source>
        <dbReference type="ARBA" id="ARBA00022842"/>
    </source>
</evidence>
<evidence type="ECO:0000256" key="8">
    <source>
        <dbReference type="ARBA" id="ARBA00022833"/>
    </source>
</evidence>
<evidence type="ECO:0000256" key="4">
    <source>
        <dbReference type="ARBA" id="ARBA00022598"/>
    </source>
</evidence>
<keyword evidence="8 14" id="KW-0862">Zinc</keyword>
<evidence type="ECO:0000256" key="14">
    <source>
        <dbReference type="HAMAP-Rule" id="MF_01588"/>
    </source>
</evidence>
<gene>
    <name evidence="14" type="primary">ligA</name>
    <name evidence="16" type="ORF">US58_C0001G0017</name>
</gene>
<dbReference type="InterPro" id="IPR004150">
    <property type="entry name" value="NAD_DNA_ligase_OB"/>
</dbReference>